<accession>A0AAD4SUR6</accession>
<reference evidence="1" key="1">
    <citation type="submission" date="2022-04" db="EMBL/GenBank/DDBJ databases">
        <title>A functionally conserved STORR gene fusion in Papaver species that diverged 16.8 million years ago.</title>
        <authorList>
            <person name="Catania T."/>
        </authorList>
    </citation>
    <scope>NUCLEOTIDE SEQUENCE</scope>
    <source>
        <strain evidence="1">S-188037</strain>
    </source>
</reference>
<dbReference type="EMBL" id="JAJJMB010008592">
    <property type="protein sequence ID" value="KAI3922742.1"/>
    <property type="molecule type" value="Genomic_DNA"/>
</dbReference>
<organism evidence="1 2">
    <name type="scientific">Papaver atlanticum</name>
    <dbReference type="NCBI Taxonomy" id="357466"/>
    <lineage>
        <taxon>Eukaryota</taxon>
        <taxon>Viridiplantae</taxon>
        <taxon>Streptophyta</taxon>
        <taxon>Embryophyta</taxon>
        <taxon>Tracheophyta</taxon>
        <taxon>Spermatophyta</taxon>
        <taxon>Magnoliopsida</taxon>
        <taxon>Ranunculales</taxon>
        <taxon>Papaveraceae</taxon>
        <taxon>Papaveroideae</taxon>
        <taxon>Papaver</taxon>
    </lineage>
</organism>
<evidence type="ECO:0000313" key="2">
    <source>
        <dbReference type="Proteomes" id="UP001202328"/>
    </source>
</evidence>
<proteinExistence type="predicted"/>
<evidence type="ECO:0000313" key="1">
    <source>
        <dbReference type="EMBL" id="KAI3922742.1"/>
    </source>
</evidence>
<comment type="caution">
    <text evidence="1">The sequence shown here is derived from an EMBL/GenBank/DDBJ whole genome shotgun (WGS) entry which is preliminary data.</text>
</comment>
<name>A0AAD4SUR6_9MAGN</name>
<protein>
    <submittedName>
        <fullName evidence="1">Uncharacterized protein</fullName>
    </submittedName>
</protein>
<keyword evidence="2" id="KW-1185">Reference proteome</keyword>
<sequence>MMMVVLIVLVDSNSWEVFVQDLRVGFLYGCCGSEGARRSQDCIFLLEGRQTTVDQISIQIKLTPGMAN</sequence>
<gene>
    <name evidence="1" type="ORF">MKW98_006873</name>
</gene>
<dbReference type="AlphaFoldDB" id="A0AAD4SUR6"/>
<dbReference type="Proteomes" id="UP001202328">
    <property type="component" value="Unassembled WGS sequence"/>
</dbReference>